<dbReference type="HOGENOM" id="CLU_1929074_0_0_1"/>
<keyword evidence="1" id="KW-0812">Transmembrane</keyword>
<evidence type="ECO:0000256" key="1">
    <source>
        <dbReference type="SAM" id="Phobius"/>
    </source>
</evidence>
<name>L7JV46_TRAHO</name>
<dbReference type="EMBL" id="JH993969">
    <property type="protein sequence ID" value="ELQ75353.1"/>
    <property type="molecule type" value="Genomic_DNA"/>
</dbReference>
<evidence type="ECO:0000313" key="2">
    <source>
        <dbReference type="EMBL" id="ELQ75353.1"/>
    </source>
</evidence>
<dbReference type="VEuPathDB" id="MicrosporidiaDB:THOM_1702"/>
<dbReference type="Proteomes" id="UP000011185">
    <property type="component" value="Unassembled WGS sequence"/>
</dbReference>
<dbReference type="AlphaFoldDB" id="L7JV46"/>
<keyword evidence="3" id="KW-1185">Reference proteome</keyword>
<sequence>MSEKKGDANDTITSDNVSGYANRLKKHLDVPKYKLNDISIPRKKQVFDFKPRTEPDIISSSVVNISKKNTGLLILTVIIELFFLLFGIFVLVFDKAESVNIDRYDYENLHQSPDENVHNSLVYFGSYSYQC</sequence>
<accession>L7JV46</accession>
<gene>
    <name evidence="2" type="ORF">THOM_1702</name>
</gene>
<proteinExistence type="predicted"/>
<dbReference type="InParanoid" id="L7JV46"/>
<protein>
    <submittedName>
        <fullName evidence="2">Uncharacterized protein</fullName>
    </submittedName>
</protein>
<reference evidence="2 3" key="1">
    <citation type="journal article" date="2012" name="PLoS Pathog.">
        <title>The genome of the obligate intracellular parasite Trachipleistophora hominis: new insights into microsporidian genome dynamics and reductive evolution.</title>
        <authorList>
            <person name="Heinz E."/>
            <person name="Williams T.A."/>
            <person name="Nakjang S."/>
            <person name="Noel C.J."/>
            <person name="Swan D.C."/>
            <person name="Goldberg A.V."/>
            <person name="Harris S.R."/>
            <person name="Weinmaier T."/>
            <person name="Markert S."/>
            <person name="Becher D."/>
            <person name="Bernhardt J."/>
            <person name="Dagan T."/>
            <person name="Hacker C."/>
            <person name="Lucocq J.M."/>
            <person name="Schweder T."/>
            <person name="Rattei T."/>
            <person name="Hall N."/>
            <person name="Hirt R.P."/>
            <person name="Embley T.M."/>
        </authorList>
    </citation>
    <scope>NUCLEOTIDE SEQUENCE [LARGE SCALE GENOMIC DNA]</scope>
</reference>
<organism evidence="2 3">
    <name type="scientific">Trachipleistophora hominis</name>
    <name type="common">Microsporidian parasite</name>
    <dbReference type="NCBI Taxonomy" id="72359"/>
    <lineage>
        <taxon>Eukaryota</taxon>
        <taxon>Fungi</taxon>
        <taxon>Fungi incertae sedis</taxon>
        <taxon>Microsporidia</taxon>
        <taxon>Pleistophoridae</taxon>
        <taxon>Trachipleistophora</taxon>
    </lineage>
</organism>
<evidence type="ECO:0000313" key="3">
    <source>
        <dbReference type="Proteomes" id="UP000011185"/>
    </source>
</evidence>
<keyword evidence="1" id="KW-1133">Transmembrane helix</keyword>
<keyword evidence="1" id="KW-0472">Membrane</keyword>
<feature type="transmembrane region" description="Helical" evidence="1">
    <location>
        <begin position="72"/>
        <end position="93"/>
    </location>
</feature>